<dbReference type="GO" id="GO:0004725">
    <property type="term" value="F:protein tyrosine phosphatase activity"/>
    <property type="evidence" value="ECO:0007669"/>
    <property type="project" value="InterPro"/>
</dbReference>
<dbReference type="AlphaFoldDB" id="D2V244"/>
<dbReference type="InParanoid" id="D2V244"/>
<accession>D2V244</accession>
<gene>
    <name evidence="4" type="ORF">NAEGRDRAFT_78241</name>
</gene>
<dbReference type="SMART" id="SM00404">
    <property type="entry name" value="PTPc_motif"/>
    <property type="match status" value="1"/>
</dbReference>
<evidence type="ECO:0000259" key="3">
    <source>
        <dbReference type="PROSITE" id="PS50056"/>
    </source>
</evidence>
<keyword evidence="4" id="KW-0675">Receptor</keyword>
<dbReference type="eggNOG" id="KOG0790">
    <property type="taxonomic scope" value="Eukaryota"/>
</dbReference>
<dbReference type="InterPro" id="IPR000387">
    <property type="entry name" value="Tyr_Pase_dom"/>
</dbReference>
<dbReference type="PROSITE" id="PS50056">
    <property type="entry name" value="TYR_PHOSPHATASE_2"/>
    <property type="match status" value="1"/>
</dbReference>
<dbReference type="Proteomes" id="UP000006671">
    <property type="component" value="Unassembled WGS sequence"/>
</dbReference>
<dbReference type="Gene3D" id="3.90.190.10">
    <property type="entry name" value="Protein tyrosine phosphatase superfamily"/>
    <property type="match status" value="1"/>
</dbReference>
<feature type="domain" description="Tyrosine specific protein phosphatases" evidence="3">
    <location>
        <begin position="485"/>
        <end position="572"/>
    </location>
</feature>
<feature type="region of interest" description="Disordered" evidence="1">
    <location>
        <begin position="1"/>
        <end position="36"/>
    </location>
</feature>
<dbReference type="InterPro" id="IPR000242">
    <property type="entry name" value="PTP_cat"/>
</dbReference>
<dbReference type="Pfam" id="PF00102">
    <property type="entry name" value="Y_phosphatase"/>
    <property type="match status" value="1"/>
</dbReference>
<evidence type="ECO:0000259" key="2">
    <source>
        <dbReference type="PROSITE" id="PS50055"/>
    </source>
</evidence>
<dbReference type="VEuPathDB" id="AmoebaDB:NAEGRDRAFT_78241"/>
<dbReference type="SMART" id="SM00194">
    <property type="entry name" value="PTPc"/>
    <property type="match status" value="1"/>
</dbReference>
<keyword evidence="5" id="KW-1185">Reference proteome</keyword>
<feature type="region of interest" description="Disordered" evidence="1">
    <location>
        <begin position="189"/>
        <end position="208"/>
    </location>
</feature>
<dbReference type="GeneID" id="8861364"/>
<protein>
    <submittedName>
        <fullName evidence="4">Non-receptor type protein tyrosine phosphatase</fullName>
    </submittedName>
</protein>
<evidence type="ECO:0000256" key="1">
    <source>
        <dbReference type="SAM" id="MobiDB-lite"/>
    </source>
</evidence>
<dbReference type="PROSITE" id="PS50055">
    <property type="entry name" value="TYR_PHOSPHATASE_PTP"/>
    <property type="match status" value="1"/>
</dbReference>
<dbReference type="PANTHER" id="PTHR19134:SF449">
    <property type="entry name" value="TYROSINE-PROTEIN PHOSPHATASE 1"/>
    <property type="match status" value="1"/>
</dbReference>
<sequence length="590" mass="67209">MIISERPTMQISCSTSNTSGSSNSSSSKKKPYKSALREEMAKTFNKFIVQEREQKVNGESKAKPLFVTTPLTAVCPSSNIFQQGLSQDTPHSAKAIGSFNQSIFDSLSSPTPKQTTEINSFQYVTFSEDDDEYAKPIDDLNSFIQTYLSAIIDDEEEYDDGDGFSLITSKPKPLKTNFDLDSTTSTISTTTDYSFDDEPPTPKTKPNISTFGGCGGFGFDFTSLPPKNTFSFSDDQGESLKKPHSFTSTTTKQFPKKASVDLFAKPIQYDRLDDEFQSLKKFETRLQRKSGMHTSAYRQHNLTKNRYKNILPNENTRVLLQSKERCEPGSDYINANHIITQTTQNFKRIKLSPPPTYIATQAPLPCTFADFWRMIVEHNSTIIVMLSSEVLSSDSESDESNNADQFDQCFNKNKVNKYWPSLYEKKLYGDIEVETISEEQTTYDFVYRQFLVFGDGLPDSGKKIHFYQYTGWPDMGVPDSTVSFFKLIECIDNLMTQPNYPNGPITIHCSAGVGRTGTFCTIHILLSQYKEYLSLPKEERDNDNPFDFNIYKIVKQLKNLRVGMVQRKEQYRYCYYGVRDGIKEIHSQFF</sequence>
<dbReference type="InterPro" id="IPR016130">
    <property type="entry name" value="Tyr_Pase_AS"/>
</dbReference>
<reference evidence="4 5" key="1">
    <citation type="journal article" date="2010" name="Cell">
        <title>The genome of Naegleria gruberi illuminates early eukaryotic versatility.</title>
        <authorList>
            <person name="Fritz-Laylin L.K."/>
            <person name="Prochnik S.E."/>
            <person name="Ginger M.L."/>
            <person name="Dacks J.B."/>
            <person name="Carpenter M.L."/>
            <person name="Field M.C."/>
            <person name="Kuo A."/>
            <person name="Paredez A."/>
            <person name="Chapman J."/>
            <person name="Pham J."/>
            <person name="Shu S."/>
            <person name="Neupane R."/>
            <person name="Cipriano M."/>
            <person name="Mancuso J."/>
            <person name="Tu H."/>
            <person name="Salamov A."/>
            <person name="Lindquist E."/>
            <person name="Shapiro H."/>
            <person name="Lucas S."/>
            <person name="Grigoriev I.V."/>
            <person name="Cande W.Z."/>
            <person name="Fulton C."/>
            <person name="Rokhsar D.S."/>
            <person name="Dawson S.C."/>
        </authorList>
    </citation>
    <scope>NUCLEOTIDE SEQUENCE [LARGE SCALE GENOMIC DNA]</scope>
    <source>
        <strain evidence="4 5">NEG-M</strain>
    </source>
</reference>
<dbReference type="InterPro" id="IPR003595">
    <property type="entry name" value="Tyr_Pase_cat"/>
</dbReference>
<proteinExistence type="predicted"/>
<dbReference type="SUPFAM" id="SSF52799">
    <property type="entry name" value="(Phosphotyrosine protein) phosphatases II"/>
    <property type="match status" value="1"/>
</dbReference>
<name>D2V244_NAEGR</name>
<organism evidence="5">
    <name type="scientific">Naegleria gruberi</name>
    <name type="common">Amoeba</name>
    <dbReference type="NCBI Taxonomy" id="5762"/>
    <lineage>
        <taxon>Eukaryota</taxon>
        <taxon>Discoba</taxon>
        <taxon>Heterolobosea</taxon>
        <taxon>Tetramitia</taxon>
        <taxon>Eutetramitia</taxon>
        <taxon>Vahlkampfiidae</taxon>
        <taxon>Naegleria</taxon>
    </lineage>
</organism>
<dbReference type="PRINTS" id="PR00700">
    <property type="entry name" value="PRTYPHPHTASE"/>
</dbReference>
<dbReference type="InterPro" id="IPR050348">
    <property type="entry name" value="Protein-Tyr_Phosphatase"/>
</dbReference>
<feature type="domain" description="Tyrosine-protein phosphatase" evidence="2">
    <location>
        <begin position="272"/>
        <end position="581"/>
    </location>
</feature>
<evidence type="ECO:0000313" key="5">
    <source>
        <dbReference type="Proteomes" id="UP000006671"/>
    </source>
</evidence>
<dbReference type="PANTHER" id="PTHR19134">
    <property type="entry name" value="RECEPTOR-TYPE TYROSINE-PROTEIN PHOSPHATASE"/>
    <property type="match status" value="1"/>
</dbReference>
<dbReference type="KEGG" id="ngr:NAEGRDRAFT_78241"/>
<dbReference type="InterPro" id="IPR029021">
    <property type="entry name" value="Prot-tyrosine_phosphatase-like"/>
</dbReference>
<dbReference type="RefSeq" id="XP_002681583.1">
    <property type="nucleotide sequence ID" value="XM_002681537.1"/>
</dbReference>
<dbReference type="CDD" id="cd00047">
    <property type="entry name" value="PTPc"/>
    <property type="match status" value="1"/>
</dbReference>
<dbReference type="STRING" id="5762.D2V244"/>
<dbReference type="OrthoDB" id="10253954at2759"/>
<dbReference type="PROSITE" id="PS00383">
    <property type="entry name" value="TYR_PHOSPHATASE_1"/>
    <property type="match status" value="1"/>
</dbReference>
<evidence type="ECO:0000313" key="4">
    <source>
        <dbReference type="EMBL" id="EFC48839.1"/>
    </source>
</evidence>
<feature type="compositionally biased region" description="Low complexity" evidence="1">
    <location>
        <begin position="12"/>
        <end position="26"/>
    </location>
</feature>
<dbReference type="EMBL" id="GG738849">
    <property type="protein sequence ID" value="EFC48839.1"/>
    <property type="molecule type" value="Genomic_DNA"/>
</dbReference>